<dbReference type="Pfam" id="PF25906">
    <property type="entry name" value="PucR-like_N"/>
    <property type="match status" value="1"/>
</dbReference>
<dbReference type="PANTHER" id="PTHR33744:SF1">
    <property type="entry name" value="DNA-BINDING TRANSCRIPTIONAL ACTIVATOR ADER"/>
    <property type="match status" value="1"/>
</dbReference>
<dbReference type="InterPro" id="IPR051448">
    <property type="entry name" value="CdaR-like_regulators"/>
</dbReference>
<organism evidence="3 4">
    <name type="scientific">Nocardioides flavescens</name>
    <dbReference type="NCBI Taxonomy" id="2691959"/>
    <lineage>
        <taxon>Bacteria</taxon>
        <taxon>Bacillati</taxon>
        <taxon>Actinomycetota</taxon>
        <taxon>Actinomycetes</taxon>
        <taxon>Propionibacteriales</taxon>
        <taxon>Nocardioidaceae</taxon>
        <taxon>Nocardioides</taxon>
    </lineage>
</organism>
<comment type="caution">
    <text evidence="3">The sequence shown here is derived from an EMBL/GenBank/DDBJ whole genome shotgun (WGS) entry which is preliminary data.</text>
</comment>
<keyword evidence="4" id="KW-1185">Reference proteome</keyword>
<sequence length="374" mass="40257">MARERGLTLPAEAVRAMRTELPDLADAVVAAIVEEVPDYRDAFSGPMGQTISNAVRLALGGFLTLAARRRPSDRRTTVLATEGSYQLGRGEARSGRSTDALLAAYRIGARVAWRDLSSTAVRHGVGADVLAGFAELVFAYIDEQSAAAVAGHTDETETTGRVRQQLLDRLTELLLEGAAPDDVARAAERAGWTPPTTLTAVLVPESQVRAVDVSTATLRAPAVEEGDALLLVPDARRPALLRTLAERGAVAGPAVPWLEVGRSVRRARRARALGLTLDTEAHLPTLVLHADEDALADLRARALAPLADLRPVTAEKLADTLRAWLLHQGRRDDVAQALFVHPQTVRYRVTQLRELYGDRLEDPDTVLALTLALG</sequence>
<feature type="domain" description="PucR-like N-terminal" evidence="2">
    <location>
        <begin position="8"/>
        <end position="174"/>
    </location>
</feature>
<dbReference type="InterPro" id="IPR025736">
    <property type="entry name" value="PucR_C-HTH_dom"/>
</dbReference>
<dbReference type="InterPro" id="IPR058663">
    <property type="entry name" value="PucR-like_N"/>
</dbReference>
<feature type="domain" description="PucR C-terminal helix-turn-helix" evidence="1">
    <location>
        <begin position="317"/>
        <end position="373"/>
    </location>
</feature>
<evidence type="ECO:0000259" key="1">
    <source>
        <dbReference type="Pfam" id="PF13556"/>
    </source>
</evidence>
<reference evidence="3 4" key="1">
    <citation type="submission" date="2019-12" db="EMBL/GenBank/DDBJ databases">
        <authorList>
            <person name="Kun Z."/>
        </authorList>
    </citation>
    <scope>NUCLEOTIDE SEQUENCE [LARGE SCALE GENOMIC DNA]</scope>
    <source>
        <strain evidence="3 4">YIM 123512</strain>
    </source>
</reference>
<dbReference type="Pfam" id="PF13556">
    <property type="entry name" value="HTH_30"/>
    <property type="match status" value="1"/>
</dbReference>
<dbReference type="InterPro" id="IPR042070">
    <property type="entry name" value="PucR_C-HTH_sf"/>
</dbReference>
<protein>
    <submittedName>
        <fullName evidence="3">PucR family transcriptional regulator</fullName>
    </submittedName>
</protein>
<dbReference type="RefSeq" id="WP_160879105.1">
    <property type="nucleotide sequence ID" value="NZ_WUEK01000011.1"/>
</dbReference>
<gene>
    <name evidence="3" type="ORF">GRQ65_16575</name>
</gene>
<dbReference type="PANTHER" id="PTHR33744">
    <property type="entry name" value="CARBOHYDRATE DIACID REGULATOR"/>
    <property type="match status" value="1"/>
</dbReference>
<name>A0A6L7EYM1_9ACTN</name>
<accession>A0A6L7EYM1</accession>
<proteinExistence type="predicted"/>
<evidence type="ECO:0000259" key="2">
    <source>
        <dbReference type="Pfam" id="PF25906"/>
    </source>
</evidence>
<dbReference type="Proteomes" id="UP000473325">
    <property type="component" value="Unassembled WGS sequence"/>
</dbReference>
<evidence type="ECO:0000313" key="4">
    <source>
        <dbReference type="Proteomes" id="UP000473325"/>
    </source>
</evidence>
<dbReference type="Gene3D" id="1.10.10.2840">
    <property type="entry name" value="PucR C-terminal helix-turn-helix domain"/>
    <property type="match status" value="1"/>
</dbReference>
<dbReference type="AlphaFoldDB" id="A0A6L7EYM1"/>
<dbReference type="EMBL" id="WUEK01000011">
    <property type="protein sequence ID" value="MXG91166.1"/>
    <property type="molecule type" value="Genomic_DNA"/>
</dbReference>
<evidence type="ECO:0000313" key="3">
    <source>
        <dbReference type="EMBL" id="MXG91166.1"/>
    </source>
</evidence>